<sequence>MNPVLLSYQKSYFEIIHEFFVGVTGKEPRNFSDLDSFEESISAMAEKYQNNPARVERSMLAFVRLGEKLNSLYESQGKEVYQLSIEMDACKLNLGGSSRFLKTHLNATRKSILFSDTVLIPDPIMPFLEKSREEERFNHVIPLQMAFFVLHLSDLLSSDFDILPFFIFPSFEKTKEENDSYTQEQSMQLIADVFNYYVDEGIQTLPDVIEYSEKHEEQFFRNVEKAKLFVSPGKSAGEPIADAIENYKLEMRHWRSEDWCQKHLSLGDTKIVCTGIFERLLPQFHLLEHSDNMRSNPLLCIDAQAHYYQLVSKMKNERFNLSNVDYSTDAVIKAMASDRLSYLANITDTQIVELRKTNENVAFRRELRDAVNSLPTSRLDDLGYVSSEVCSHINVMVSKHTKEVQAINDKYNAKHKYTALLGAGTLAVSMMPALAPFLSGVGFVATAGKYASDKFEQQNELKQASKSMMGVIALAKSK</sequence>
<evidence type="ECO:0000313" key="1">
    <source>
        <dbReference type="EMBL" id="AHL64203.1"/>
    </source>
</evidence>
<dbReference type="EMBL" id="VZUQ01000022">
    <property type="protein sequence ID" value="KAB1184491.1"/>
    <property type="molecule type" value="Genomic_DNA"/>
</dbReference>
<reference evidence="1" key="2">
    <citation type="journal article" date="2014" name="FEMS Microbiol. Lett.">
        <title>Evidence for horizontal gene transfer, gene duplication and genetic variation as driving forces of the diversity of haemolytic phenotypes in Photobacterium damselae subsp. damselae.</title>
        <authorList>
            <person name="Rivas A.J."/>
            <person name="Labella A.M."/>
            <person name="Borrego J.J."/>
            <person name="Lemos M.L."/>
            <person name="Osorio C.R."/>
        </authorList>
    </citation>
    <scope>NUCLEOTIDE SEQUENCE</scope>
    <source>
        <strain evidence="1">402O</strain>
    </source>
</reference>
<dbReference type="RefSeq" id="WP_151182288.1">
    <property type="nucleotide sequence ID" value="NZ_VZUQ01000022.1"/>
</dbReference>
<dbReference type="Proteomes" id="UP000480943">
    <property type="component" value="Unassembled WGS sequence"/>
</dbReference>
<proteinExistence type="predicted"/>
<gene>
    <name evidence="2" type="ORF">F6450_02205</name>
</gene>
<evidence type="ECO:0000313" key="2">
    <source>
        <dbReference type="EMBL" id="KAB1184491.1"/>
    </source>
</evidence>
<evidence type="ECO:0000313" key="3">
    <source>
        <dbReference type="Proteomes" id="UP000480943"/>
    </source>
</evidence>
<name>W8QM77_PHODD</name>
<organism evidence="1">
    <name type="scientific">Photobacterium damselae subsp. damselae</name>
    <name type="common">Listonella damsela</name>
    <dbReference type="NCBI Taxonomy" id="85581"/>
    <lineage>
        <taxon>Bacteria</taxon>
        <taxon>Pseudomonadati</taxon>
        <taxon>Pseudomonadota</taxon>
        <taxon>Gammaproteobacteria</taxon>
        <taxon>Vibrionales</taxon>
        <taxon>Vibrionaceae</taxon>
        <taxon>Photobacterium</taxon>
    </lineage>
</organism>
<dbReference type="EMBL" id="KF984034">
    <property type="protein sequence ID" value="AHL64203.1"/>
    <property type="molecule type" value="Genomic_DNA"/>
</dbReference>
<reference evidence="1" key="1">
    <citation type="submission" date="2013-12" db="EMBL/GenBank/DDBJ databases">
        <authorList>
            <person name="Rivas A."/>
            <person name="Lemos M."/>
            <person name="Osorio C."/>
        </authorList>
    </citation>
    <scope>NUCLEOTIDE SEQUENCE</scope>
    <source>
        <strain evidence="1">402O</strain>
    </source>
</reference>
<dbReference type="AlphaFoldDB" id="W8QM77"/>
<reference evidence="2 3" key="3">
    <citation type="submission" date="2019-09" db="EMBL/GenBank/DDBJ databases">
        <title>Photobacterium damselae subsp. damselae CDC-2227-81, a human clinical isolate.</title>
        <authorList>
            <person name="Osorio C.R."/>
        </authorList>
    </citation>
    <scope>NUCLEOTIDE SEQUENCE [LARGE SCALE GENOMIC DNA]</scope>
    <source>
        <strain evidence="2 3">CDC-2227-81</strain>
    </source>
</reference>
<protein>
    <submittedName>
        <fullName evidence="1">Uncharacterized protein</fullName>
    </submittedName>
</protein>
<accession>W8QM77</accession>